<feature type="compositionally biased region" description="Pro residues" evidence="1">
    <location>
        <begin position="36"/>
        <end position="48"/>
    </location>
</feature>
<dbReference type="AlphaFoldDB" id="A0A2G5UKY2"/>
<gene>
    <name evidence="2" type="primary">Cnig_chr_III.g11619</name>
    <name evidence="2" type="ORF">B9Z55_011619</name>
</gene>
<feature type="compositionally biased region" description="Low complexity" evidence="1">
    <location>
        <begin position="155"/>
        <end position="170"/>
    </location>
</feature>
<evidence type="ECO:0000313" key="2">
    <source>
        <dbReference type="EMBL" id="PIC40179.1"/>
    </source>
</evidence>
<feature type="compositionally biased region" description="Low complexity" evidence="1">
    <location>
        <begin position="116"/>
        <end position="148"/>
    </location>
</feature>
<reference evidence="3" key="1">
    <citation type="submission" date="2017-10" db="EMBL/GenBank/DDBJ databases">
        <title>Rapid genome shrinkage in a self-fertile nematode reveals novel sperm competition proteins.</title>
        <authorList>
            <person name="Yin D."/>
            <person name="Schwarz E.M."/>
            <person name="Thomas C.G."/>
            <person name="Felde R.L."/>
            <person name="Korf I.F."/>
            <person name="Cutter A.D."/>
            <person name="Schartner C.M."/>
            <person name="Ralston E.J."/>
            <person name="Meyer B.J."/>
            <person name="Haag E.S."/>
        </authorList>
    </citation>
    <scope>NUCLEOTIDE SEQUENCE [LARGE SCALE GENOMIC DNA]</scope>
    <source>
        <strain evidence="3">JU1422</strain>
    </source>
</reference>
<feature type="region of interest" description="Disordered" evidence="1">
    <location>
        <begin position="22"/>
        <end position="188"/>
    </location>
</feature>
<proteinExistence type="predicted"/>
<evidence type="ECO:0000256" key="1">
    <source>
        <dbReference type="SAM" id="MobiDB-lite"/>
    </source>
</evidence>
<feature type="compositionally biased region" description="Low complexity" evidence="1">
    <location>
        <begin position="67"/>
        <end position="101"/>
    </location>
</feature>
<feature type="compositionally biased region" description="Low complexity" evidence="1">
    <location>
        <begin position="179"/>
        <end position="188"/>
    </location>
</feature>
<comment type="caution">
    <text evidence="2">The sequence shown here is derived from an EMBL/GenBank/DDBJ whole genome shotgun (WGS) entry which is preliminary data.</text>
</comment>
<evidence type="ECO:0000313" key="3">
    <source>
        <dbReference type="Proteomes" id="UP000230233"/>
    </source>
</evidence>
<organism evidence="2 3">
    <name type="scientific">Caenorhabditis nigoni</name>
    <dbReference type="NCBI Taxonomy" id="1611254"/>
    <lineage>
        <taxon>Eukaryota</taxon>
        <taxon>Metazoa</taxon>
        <taxon>Ecdysozoa</taxon>
        <taxon>Nematoda</taxon>
        <taxon>Chromadorea</taxon>
        <taxon>Rhabditida</taxon>
        <taxon>Rhabditina</taxon>
        <taxon>Rhabditomorpha</taxon>
        <taxon>Rhabditoidea</taxon>
        <taxon>Rhabditidae</taxon>
        <taxon>Peloderinae</taxon>
        <taxon>Caenorhabditis</taxon>
    </lineage>
</organism>
<dbReference type="Proteomes" id="UP000230233">
    <property type="component" value="Chromosome III"/>
</dbReference>
<accession>A0A2G5UKY2</accession>
<keyword evidence="3" id="KW-1185">Reference proteome</keyword>
<dbReference type="EMBL" id="PDUG01000003">
    <property type="protein sequence ID" value="PIC40179.1"/>
    <property type="molecule type" value="Genomic_DNA"/>
</dbReference>
<protein>
    <submittedName>
        <fullName evidence="2">Uncharacterized protein</fullName>
    </submittedName>
</protein>
<sequence>MPSKTHTIGSRSIIENCVPQVYGNGARTNRSSPYEPIVPPPSESPPDPLNSRVESSAVYSTDRSDYRSPSSRSSRPPSRTPRSPTFYQPRRSNSRSSTTSYHRNRPYNPSHNTNPRGYSGASSSSSSRHYQSSYRSGYNNQNSYSTSSSRHRGSSEYNSRSSNSSQSWRSSSDRRNDNRNNSSGNGYF</sequence>
<name>A0A2G5UKY2_9PELO</name>